<evidence type="ECO:0000313" key="1">
    <source>
        <dbReference type="EMBL" id="ODN68396.1"/>
    </source>
</evidence>
<evidence type="ECO:0000313" key="2">
    <source>
        <dbReference type="Proteomes" id="UP000094622"/>
    </source>
</evidence>
<dbReference type="AlphaFoldDB" id="A0A1E3GXV2"/>
<organism evidence="1 2">
    <name type="scientific">Methylobrevis pamukkalensis</name>
    <dbReference type="NCBI Taxonomy" id="1439726"/>
    <lineage>
        <taxon>Bacteria</taxon>
        <taxon>Pseudomonadati</taxon>
        <taxon>Pseudomonadota</taxon>
        <taxon>Alphaproteobacteria</taxon>
        <taxon>Hyphomicrobiales</taxon>
        <taxon>Pleomorphomonadaceae</taxon>
        <taxon>Methylobrevis</taxon>
    </lineage>
</organism>
<dbReference type="EMBL" id="MCRJ01000190">
    <property type="protein sequence ID" value="ODN68396.1"/>
    <property type="molecule type" value="Genomic_DNA"/>
</dbReference>
<reference evidence="1 2" key="1">
    <citation type="submission" date="2016-07" db="EMBL/GenBank/DDBJ databases">
        <title>Draft Genome Sequence of Methylobrevis pamukkalensis PK2.</title>
        <authorList>
            <person name="Vasilenko O.V."/>
            <person name="Doronina N.V."/>
            <person name="Shmareva M.N."/>
            <person name="Tarlachkov S.V."/>
            <person name="Mustakhimov I."/>
            <person name="Trotsenko Y.A."/>
        </authorList>
    </citation>
    <scope>NUCLEOTIDE SEQUENCE [LARGE SCALE GENOMIC DNA]</scope>
    <source>
        <strain evidence="1 2">PK2</strain>
    </source>
</reference>
<accession>A0A1E3GXV2</accession>
<dbReference type="Proteomes" id="UP000094622">
    <property type="component" value="Unassembled WGS sequence"/>
</dbReference>
<sequence length="51" mass="5442">MLRRGKNAGNQVEIANKSASLTCHPEEIQLIPIHLPYIMPVTGDVSAAAEG</sequence>
<name>A0A1E3GXV2_9HYPH</name>
<protein>
    <submittedName>
        <fullName evidence="1">Uncharacterized protein</fullName>
    </submittedName>
</protein>
<keyword evidence="2" id="KW-1185">Reference proteome</keyword>
<proteinExistence type="predicted"/>
<gene>
    <name evidence="1" type="ORF">A6302_04311</name>
</gene>
<comment type="caution">
    <text evidence="1">The sequence shown here is derived from an EMBL/GenBank/DDBJ whole genome shotgun (WGS) entry which is preliminary data.</text>
</comment>